<reference evidence="3 4" key="1">
    <citation type="submission" date="2017-02" db="EMBL/GenBank/DDBJ databases">
        <title>Genomic diversity within the haloalkaliphilic genus Thioalkalivibrio.</title>
        <authorList>
            <person name="Ahn A.-C."/>
            <person name="Meier-Kolthoff J."/>
            <person name="Overmars L."/>
            <person name="Richter M."/>
            <person name="Woyke T."/>
            <person name="Sorokin D.Y."/>
            <person name="Muyzer G."/>
        </authorList>
    </citation>
    <scope>NUCLEOTIDE SEQUENCE [LARGE SCALE GENOMIC DNA]</scope>
    <source>
        <strain evidence="3 4">ALJD</strain>
    </source>
</reference>
<evidence type="ECO:0000313" key="4">
    <source>
        <dbReference type="Proteomes" id="UP000189462"/>
    </source>
</evidence>
<sequence length="363" mass="39639">MSQPAYLTGHTYDPDRAQAFLERAAAILDAGAVAVMLSIGHRTGLLATLSRLPPSTSMEIAQAAGLSERYVREWLAVLVTGGIITYDAQHGTYLLPAEHAACLVPDAPLGNLAVYAQHVALMGQVQDQIVERFRTGEGMRYEDYPCFHHVMAEDSGQTVVAQLFGQILPLAPGLVARLERGITVLDAGCGRGEALMALARRYPESRFTGYDLCADAIEDARRAARKAGLHNLRFEARDLTHFDEQERYDLITSFDAIHDQRSPADLVRRLYRALGPGGIYLVQDIGGSAHLENNLNFPNATLLYAISCVHCTPVSLGQGGDGLGTMWGWETAGAMLNDAGFAEVQRHVLPHDPMNVWFVCRKP</sequence>
<gene>
    <name evidence="3" type="ORF">B1C78_10350</name>
</gene>
<keyword evidence="4" id="KW-1185">Reference proteome</keyword>
<dbReference type="Gene3D" id="3.40.50.150">
    <property type="entry name" value="Vaccinia Virus protein VP39"/>
    <property type="match status" value="1"/>
</dbReference>
<name>A0A1V3NF43_9GAMM</name>
<dbReference type="Pfam" id="PF21320">
    <property type="entry name" value="WHD_Rv2258c"/>
    <property type="match status" value="1"/>
</dbReference>
<dbReference type="STRING" id="108003.B1C78_10350"/>
<dbReference type="AlphaFoldDB" id="A0A1V3NF43"/>
<dbReference type="InterPro" id="IPR053173">
    <property type="entry name" value="SAM-binding_MTase"/>
</dbReference>
<evidence type="ECO:0000259" key="2">
    <source>
        <dbReference type="Pfam" id="PF21320"/>
    </source>
</evidence>
<dbReference type="OrthoDB" id="9801363at2"/>
<organism evidence="3 4">
    <name type="scientific">Thioalkalivibrio denitrificans</name>
    <dbReference type="NCBI Taxonomy" id="108003"/>
    <lineage>
        <taxon>Bacteria</taxon>
        <taxon>Pseudomonadati</taxon>
        <taxon>Pseudomonadota</taxon>
        <taxon>Gammaproteobacteria</taxon>
        <taxon>Chromatiales</taxon>
        <taxon>Ectothiorhodospiraceae</taxon>
        <taxon>Thioalkalivibrio</taxon>
    </lineage>
</organism>
<dbReference type="Pfam" id="PF13847">
    <property type="entry name" value="Methyltransf_31"/>
    <property type="match status" value="1"/>
</dbReference>
<dbReference type="Proteomes" id="UP000189462">
    <property type="component" value="Unassembled WGS sequence"/>
</dbReference>
<dbReference type="RefSeq" id="WP_077279080.1">
    <property type="nucleotide sequence ID" value="NZ_MVBK01000059.1"/>
</dbReference>
<protein>
    <submittedName>
        <fullName evidence="3">Transcriptional regulator</fullName>
    </submittedName>
</protein>
<dbReference type="InterPro" id="IPR025714">
    <property type="entry name" value="Methyltranfer_dom"/>
</dbReference>
<evidence type="ECO:0000313" key="3">
    <source>
        <dbReference type="EMBL" id="OOG23680.1"/>
    </source>
</evidence>
<dbReference type="Gene3D" id="1.10.10.10">
    <property type="entry name" value="Winged helix-like DNA-binding domain superfamily/Winged helix DNA-binding domain"/>
    <property type="match status" value="1"/>
</dbReference>
<accession>A0A1V3NF43</accession>
<dbReference type="InterPro" id="IPR048711">
    <property type="entry name" value="WHD_Rv2258c"/>
</dbReference>
<dbReference type="PANTHER" id="PTHR45128:SF1">
    <property type="entry name" value="S-ADENOSYLMETHIONINE-DEPENDENT METHYLTRANSFERASE RV2258C"/>
    <property type="match status" value="1"/>
</dbReference>
<dbReference type="EMBL" id="MVBK01000059">
    <property type="protein sequence ID" value="OOG23680.1"/>
    <property type="molecule type" value="Genomic_DNA"/>
</dbReference>
<comment type="caution">
    <text evidence="3">The sequence shown here is derived from an EMBL/GenBank/DDBJ whole genome shotgun (WGS) entry which is preliminary data.</text>
</comment>
<feature type="domain" description="S-adenosylmethionine-dependent methyltransferase Rv2258c-like winged HTH" evidence="2">
    <location>
        <begin position="31"/>
        <end position="103"/>
    </location>
</feature>
<dbReference type="InterPro" id="IPR029063">
    <property type="entry name" value="SAM-dependent_MTases_sf"/>
</dbReference>
<dbReference type="InterPro" id="IPR036390">
    <property type="entry name" value="WH_DNA-bd_sf"/>
</dbReference>
<feature type="domain" description="Methyltransferase" evidence="1">
    <location>
        <begin position="179"/>
        <end position="290"/>
    </location>
</feature>
<proteinExistence type="predicted"/>
<dbReference type="InterPro" id="IPR036388">
    <property type="entry name" value="WH-like_DNA-bd_sf"/>
</dbReference>
<dbReference type="CDD" id="cd02440">
    <property type="entry name" value="AdoMet_MTases"/>
    <property type="match status" value="1"/>
</dbReference>
<dbReference type="SUPFAM" id="SSF46785">
    <property type="entry name" value="Winged helix' DNA-binding domain"/>
    <property type="match status" value="1"/>
</dbReference>
<dbReference type="PANTHER" id="PTHR45128">
    <property type="entry name" value="METHYLTRANSFERASE TYPE 11"/>
    <property type="match status" value="1"/>
</dbReference>
<dbReference type="SUPFAM" id="SSF53335">
    <property type="entry name" value="S-adenosyl-L-methionine-dependent methyltransferases"/>
    <property type="match status" value="1"/>
</dbReference>
<evidence type="ECO:0000259" key="1">
    <source>
        <dbReference type="Pfam" id="PF13847"/>
    </source>
</evidence>